<dbReference type="InParanoid" id="A0A0D2JSE3"/>
<evidence type="ECO:0000313" key="1">
    <source>
        <dbReference type="EMBL" id="KIX12415.1"/>
    </source>
</evidence>
<dbReference type="AlphaFoldDB" id="A0A0D2JSE3"/>
<dbReference type="Proteomes" id="UP000032233">
    <property type="component" value="Unassembled WGS sequence"/>
</dbReference>
<dbReference type="STRING" id="1429043.X474_18965"/>
<comment type="caution">
    <text evidence="1">The sequence shown here is derived from an EMBL/GenBank/DDBJ whole genome shotgun (WGS) entry which is preliminary data.</text>
</comment>
<organism evidence="1 2">
    <name type="scientific">Dethiosulfatarculus sandiegensis</name>
    <dbReference type="NCBI Taxonomy" id="1429043"/>
    <lineage>
        <taxon>Bacteria</taxon>
        <taxon>Pseudomonadati</taxon>
        <taxon>Thermodesulfobacteriota</taxon>
        <taxon>Desulfarculia</taxon>
        <taxon>Desulfarculales</taxon>
        <taxon>Desulfarculaceae</taxon>
        <taxon>Dethiosulfatarculus</taxon>
    </lineage>
</organism>
<gene>
    <name evidence="1" type="ORF">X474_18965</name>
</gene>
<evidence type="ECO:0000313" key="2">
    <source>
        <dbReference type="Proteomes" id="UP000032233"/>
    </source>
</evidence>
<accession>A0A0D2JSE3</accession>
<dbReference type="EMBL" id="AZAC01000032">
    <property type="protein sequence ID" value="KIX12415.1"/>
    <property type="molecule type" value="Genomic_DNA"/>
</dbReference>
<protein>
    <submittedName>
        <fullName evidence="1">Uncharacterized protein</fullName>
    </submittedName>
</protein>
<sequence>MRGEGLSFVGFKALNSSLPARGMTGEYSSPPCRSESIQLFGEIKCGPYRGRTTRRDSSTSSREERLEKARALVGLENAEPLLLAFELNCFMINLHAELCSV</sequence>
<keyword evidence="2" id="KW-1185">Reference proteome</keyword>
<proteinExistence type="predicted"/>
<name>A0A0D2JSE3_9BACT</name>
<reference evidence="1 2" key="1">
    <citation type="submission" date="2013-11" db="EMBL/GenBank/DDBJ databases">
        <title>Metagenomic analysis of a methanogenic consortium involved in long chain n-alkane degradation.</title>
        <authorList>
            <person name="Davidova I.A."/>
            <person name="Callaghan A.V."/>
            <person name="Wawrik B."/>
            <person name="Pruitt S."/>
            <person name="Marks C."/>
            <person name="Duncan K.E."/>
            <person name="Suflita J.M."/>
        </authorList>
    </citation>
    <scope>NUCLEOTIDE SEQUENCE [LARGE SCALE GENOMIC DNA]</scope>
    <source>
        <strain evidence="1 2">SPR</strain>
    </source>
</reference>